<dbReference type="Gene3D" id="3.30.1360.40">
    <property type="match status" value="1"/>
</dbReference>
<evidence type="ECO:0000256" key="2">
    <source>
        <dbReference type="ARBA" id="ARBA00008263"/>
    </source>
</evidence>
<dbReference type="SMART" id="SM00434">
    <property type="entry name" value="TOP4c"/>
    <property type="match status" value="1"/>
</dbReference>
<evidence type="ECO:0000256" key="8">
    <source>
        <dbReference type="SAM" id="Coils"/>
    </source>
</evidence>
<dbReference type="GO" id="GO:0003677">
    <property type="term" value="F:DNA binding"/>
    <property type="evidence" value="ECO:0007669"/>
    <property type="project" value="UniProtKB-UniRule"/>
</dbReference>
<dbReference type="SUPFAM" id="SSF56719">
    <property type="entry name" value="Type II DNA topoisomerase"/>
    <property type="match status" value="1"/>
</dbReference>
<evidence type="ECO:0000256" key="5">
    <source>
        <dbReference type="ARBA" id="ARBA00023125"/>
    </source>
</evidence>
<dbReference type="Gene3D" id="3.90.199.10">
    <property type="entry name" value="Topoisomerase II, domain 5"/>
    <property type="match status" value="2"/>
</dbReference>
<dbReference type="InterPro" id="IPR035516">
    <property type="entry name" value="Gyrase/topoIV_suA_C"/>
</dbReference>
<dbReference type="PANTHER" id="PTHR43493:SF5">
    <property type="entry name" value="DNA GYRASE SUBUNIT A, CHLOROPLASTIC_MITOCHONDRIAL"/>
    <property type="match status" value="1"/>
</dbReference>
<dbReference type="GO" id="GO:0003918">
    <property type="term" value="F:DNA topoisomerase type II (double strand cut, ATP-hydrolyzing) activity"/>
    <property type="evidence" value="ECO:0007669"/>
    <property type="project" value="UniProtKB-EC"/>
</dbReference>
<dbReference type="GO" id="GO:0006265">
    <property type="term" value="P:DNA topological change"/>
    <property type="evidence" value="ECO:0007669"/>
    <property type="project" value="UniProtKB-UniRule"/>
</dbReference>
<name>A0A1F4UGW3_9BACT</name>
<dbReference type="PROSITE" id="PS52040">
    <property type="entry name" value="TOPO_IIA"/>
    <property type="match status" value="1"/>
</dbReference>
<dbReference type="GO" id="GO:0009330">
    <property type="term" value="C:DNA topoisomerase type II (double strand cut, ATP-hydrolyzing) complex"/>
    <property type="evidence" value="ECO:0007669"/>
    <property type="project" value="TreeGrafter"/>
</dbReference>
<comment type="catalytic activity">
    <reaction evidence="1 7">
        <text>ATP-dependent breakage, passage and rejoining of double-stranded DNA.</text>
        <dbReference type="EC" id="5.6.2.2"/>
    </reaction>
</comment>
<dbReference type="InterPro" id="IPR013757">
    <property type="entry name" value="Topo_IIA_A_a_sf"/>
</dbReference>
<evidence type="ECO:0000256" key="4">
    <source>
        <dbReference type="ARBA" id="ARBA00023029"/>
    </source>
</evidence>
<keyword evidence="4 7" id="KW-0799">Topoisomerase</keyword>
<evidence type="ECO:0000256" key="6">
    <source>
        <dbReference type="ARBA" id="ARBA00023235"/>
    </source>
</evidence>
<dbReference type="GO" id="GO:0005524">
    <property type="term" value="F:ATP binding"/>
    <property type="evidence" value="ECO:0007669"/>
    <property type="project" value="InterPro"/>
</dbReference>
<comment type="similarity">
    <text evidence="2">Belongs to the type II topoisomerase GyrA/ParC subunit family.</text>
</comment>
<dbReference type="Proteomes" id="UP000177434">
    <property type="component" value="Unassembled WGS sequence"/>
</dbReference>
<dbReference type="GO" id="GO:0005737">
    <property type="term" value="C:cytoplasm"/>
    <property type="evidence" value="ECO:0007669"/>
    <property type="project" value="TreeGrafter"/>
</dbReference>
<dbReference type="InterPro" id="IPR002205">
    <property type="entry name" value="Topo_IIA_dom_A"/>
</dbReference>
<keyword evidence="8" id="KW-0175">Coiled coil</keyword>
<dbReference type="InterPro" id="IPR013758">
    <property type="entry name" value="Topo_IIA_A/C_ab"/>
</dbReference>
<reference evidence="10 11" key="1">
    <citation type="journal article" date="2016" name="Nat. Commun.">
        <title>Thousands of microbial genomes shed light on interconnected biogeochemical processes in an aquifer system.</title>
        <authorList>
            <person name="Anantharaman K."/>
            <person name="Brown C.T."/>
            <person name="Hug L.A."/>
            <person name="Sharon I."/>
            <person name="Castelle C.J."/>
            <person name="Probst A.J."/>
            <person name="Thomas B.C."/>
            <person name="Singh A."/>
            <person name="Wilkins M.J."/>
            <person name="Karaoz U."/>
            <person name="Brodie E.L."/>
            <person name="Williams K.H."/>
            <person name="Hubbard S.S."/>
            <person name="Banfield J.F."/>
        </authorList>
    </citation>
    <scope>NUCLEOTIDE SEQUENCE [LARGE SCALE GENOMIC DNA]</scope>
</reference>
<evidence type="ECO:0000313" key="10">
    <source>
        <dbReference type="EMBL" id="OGC44142.1"/>
    </source>
</evidence>
<dbReference type="PANTHER" id="PTHR43493">
    <property type="entry name" value="DNA GYRASE/TOPOISOMERASE SUBUNIT A"/>
    <property type="match status" value="1"/>
</dbReference>
<dbReference type="SUPFAM" id="SSF101904">
    <property type="entry name" value="GyrA/ParC C-terminal domain-like"/>
    <property type="match status" value="1"/>
</dbReference>
<comment type="caution">
    <text evidence="10">The sequence shown here is derived from an EMBL/GenBank/DDBJ whole genome shotgun (WGS) entry which is preliminary data.</text>
</comment>
<dbReference type="Gene3D" id="1.10.268.10">
    <property type="entry name" value="Topoisomerase, domain 3"/>
    <property type="match status" value="1"/>
</dbReference>
<evidence type="ECO:0000256" key="7">
    <source>
        <dbReference type="PROSITE-ProRule" id="PRU01384"/>
    </source>
</evidence>
<dbReference type="InterPro" id="IPR006691">
    <property type="entry name" value="GyrA/parC_rep"/>
</dbReference>
<accession>A0A1F4UGW3</accession>
<keyword evidence="5 7" id="KW-0238">DNA-binding</keyword>
<gene>
    <name evidence="10" type="ORF">A2400_02555</name>
</gene>
<evidence type="ECO:0000256" key="3">
    <source>
        <dbReference type="ARBA" id="ARBA00012895"/>
    </source>
</evidence>
<protein>
    <recommendedName>
        <fullName evidence="3">DNA topoisomerase (ATP-hydrolyzing)</fullName>
        <ecNumber evidence="3">5.6.2.2</ecNumber>
    </recommendedName>
</protein>
<sequence>MADIDKKVISKAEESIEVENKDSVESTVLQEDNDLDFDLTFKPGELTPRSIVDEMKSNYIDYSMSVIVSRALPEVKDGLKPSQRRILVAMNDLALSPSSHFRKCAKIAGDTSGNYHPHGESVVYPTLVKLAQEFSTRYLLVEGQGNFGSIDGDPAAAMRYTEARMGKITPELLKDLYKGTVTFLPNYDGTRLEPTVLPALFPNLLANGSQGIAVGMATQIPPHNLGELIDALQEMIKRKNGWEGVAIYNELRKAKESKEIIPQTLNSKPETYVENYVDTKSLEYEKDIQKILDRIGESGEVLYPDFKSEITPEELIEIVPGPDFPTGGTIYDRDEILNAYATGRGKILQRAQASIVEGQNGRYQIVITEIPYQVNKAYMIEKIADLVRDKKITGIADIRDESNKEGIRVVVILKKDAQPKTVLNKLFKYTEMQKTFNANMIALVEQEPITLSLKRMLELFLSFRLTVTIRRYEYDLAEARYHAHILEGLLKALDFLDEVIATIRASKTQETAKTNLMDKFKFTEVQAQAILDMQLRRLAALERMKLENDYKETKEKIIEYNAVLDNQDRILEIISNDLGQIKENYADKRKSRVVKGKVNEISEEDLIAQEETLITITHSGYVKRVPPSTYQIQKRGGKGISGGDTKEGDFIEHVLLCNTHDELLLFTNKGRVFSTRIFEIPEYGRTAKGIPLINLVQLDQNEIITSILTRDPKGGVMGSEEIQEGQESEGVIKRTDFKYFLMVTKGGIVKKTDLNEFSKIRANGLTAIKLEVNDELIWVKPTTGEDEVILITGDGKSIRFTEKDVRPLGRSTRGVTAMKFKSDTDFIVGMGVVRSNENRLFTLSENGYGKMTKLTEYTRQKRGGTGIFTFRVTKKTGQVAVARVLDHPKAEIVVISEKSKVIRSSIDAIPTLGRQTSGVKVMNIGTDDRVATMAIL</sequence>
<dbReference type="FunFam" id="1.10.268.10:FF:000001">
    <property type="entry name" value="DNA gyrase subunit A"/>
    <property type="match status" value="1"/>
</dbReference>
<dbReference type="InterPro" id="IPR050220">
    <property type="entry name" value="Type_II_DNA_Topoisomerases"/>
</dbReference>
<dbReference type="EMBL" id="MEUN01000089">
    <property type="protein sequence ID" value="OGC44142.1"/>
    <property type="molecule type" value="Genomic_DNA"/>
</dbReference>
<dbReference type="AlphaFoldDB" id="A0A1F4UGW3"/>
<feature type="active site" description="O-(5'-phospho-DNA)-tyrosine intermediate" evidence="7">
    <location>
        <position position="160"/>
    </location>
</feature>
<dbReference type="EC" id="5.6.2.2" evidence="3"/>
<evidence type="ECO:0000313" key="11">
    <source>
        <dbReference type="Proteomes" id="UP000177434"/>
    </source>
</evidence>
<keyword evidence="6 7" id="KW-0413">Isomerase</keyword>
<dbReference type="FunFam" id="3.30.1360.40:FF:000002">
    <property type="entry name" value="DNA gyrase subunit A"/>
    <property type="match status" value="1"/>
</dbReference>
<dbReference type="Gene3D" id="2.120.10.90">
    <property type="entry name" value="DNA gyrase/topoisomerase IV, subunit A, C-terminal"/>
    <property type="match status" value="1"/>
</dbReference>
<dbReference type="InterPro" id="IPR013760">
    <property type="entry name" value="Topo_IIA-like_dom_sf"/>
</dbReference>
<organism evidence="10 11">
    <name type="scientific">candidate division WS6 bacterium RIFOXYB1_FULL_33_14</name>
    <dbReference type="NCBI Taxonomy" id="1817896"/>
    <lineage>
        <taxon>Bacteria</taxon>
        <taxon>Candidatus Dojkabacteria</taxon>
    </lineage>
</organism>
<proteinExistence type="inferred from homology"/>
<dbReference type="Pfam" id="PF00521">
    <property type="entry name" value="DNA_topoisoIV"/>
    <property type="match status" value="2"/>
</dbReference>
<evidence type="ECO:0000256" key="1">
    <source>
        <dbReference type="ARBA" id="ARBA00000185"/>
    </source>
</evidence>
<dbReference type="Pfam" id="PF03989">
    <property type="entry name" value="DNA_gyraseA_C"/>
    <property type="match status" value="6"/>
</dbReference>
<evidence type="ECO:0000259" key="9">
    <source>
        <dbReference type="PROSITE" id="PS52040"/>
    </source>
</evidence>
<feature type="coiled-coil region" evidence="8">
    <location>
        <begin position="536"/>
        <end position="563"/>
    </location>
</feature>
<feature type="domain" description="Topo IIA-type catalytic" evidence="9">
    <location>
        <begin position="72"/>
        <end position="606"/>
    </location>
</feature>
<dbReference type="CDD" id="cd00187">
    <property type="entry name" value="TOP4c"/>
    <property type="match status" value="1"/>
</dbReference>